<sequence length="118" mass="12760">MPNLTHELASAPPPNHLLQPPKYSSTPTTAPSQSPILTLPHPRLIPSTIYHAYSPAAPSRYASDAGTPCPPSPILTLPHTRCLPCLCSRRTLKIFLKCCHPISALTHCLPCLHSGRTL</sequence>
<dbReference type="EMBL" id="AVOT02006903">
    <property type="protein sequence ID" value="MBW0482720.1"/>
    <property type="molecule type" value="Genomic_DNA"/>
</dbReference>
<keyword evidence="3" id="KW-1185">Reference proteome</keyword>
<evidence type="ECO:0000313" key="2">
    <source>
        <dbReference type="EMBL" id="MBW0482720.1"/>
    </source>
</evidence>
<gene>
    <name evidence="2" type="ORF">O181_022435</name>
</gene>
<comment type="caution">
    <text evidence="2">The sequence shown here is derived from an EMBL/GenBank/DDBJ whole genome shotgun (WGS) entry which is preliminary data.</text>
</comment>
<accession>A0A9Q3CGI3</accession>
<feature type="compositionally biased region" description="Low complexity" evidence="1">
    <location>
        <begin position="24"/>
        <end position="35"/>
    </location>
</feature>
<protein>
    <submittedName>
        <fullName evidence="2">Uncharacterized protein</fullName>
    </submittedName>
</protein>
<dbReference type="Proteomes" id="UP000765509">
    <property type="component" value="Unassembled WGS sequence"/>
</dbReference>
<dbReference type="AlphaFoldDB" id="A0A9Q3CGI3"/>
<evidence type="ECO:0000313" key="3">
    <source>
        <dbReference type="Proteomes" id="UP000765509"/>
    </source>
</evidence>
<proteinExistence type="predicted"/>
<reference evidence="2" key="1">
    <citation type="submission" date="2021-03" db="EMBL/GenBank/DDBJ databases">
        <title>Draft genome sequence of rust myrtle Austropuccinia psidii MF-1, a brazilian biotype.</title>
        <authorList>
            <person name="Quecine M.C."/>
            <person name="Pachon D.M.R."/>
            <person name="Bonatelli M.L."/>
            <person name="Correr F.H."/>
            <person name="Franceschini L.M."/>
            <person name="Leite T.F."/>
            <person name="Margarido G.R.A."/>
            <person name="Almeida C.A."/>
            <person name="Ferrarezi J.A."/>
            <person name="Labate C.A."/>
        </authorList>
    </citation>
    <scope>NUCLEOTIDE SEQUENCE</scope>
    <source>
        <strain evidence="2">MF-1</strain>
    </source>
</reference>
<feature type="region of interest" description="Disordered" evidence="1">
    <location>
        <begin position="1"/>
        <end position="36"/>
    </location>
</feature>
<name>A0A9Q3CGI3_9BASI</name>
<organism evidence="2 3">
    <name type="scientific">Austropuccinia psidii MF-1</name>
    <dbReference type="NCBI Taxonomy" id="1389203"/>
    <lineage>
        <taxon>Eukaryota</taxon>
        <taxon>Fungi</taxon>
        <taxon>Dikarya</taxon>
        <taxon>Basidiomycota</taxon>
        <taxon>Pucciniomycotina</taxon>
        <taxon>Pucciniomycetes</taxon>
        <taxon>Pucciniales</taxon>
        <taxon>Sphaerophragmiaceae</taxon>
        <taxon>Austropuccinia</taxon>
    </lineage>
</organism>
<evidence type="ECO:0000256" key="1">
    <source>
        <dbReference type="SAM" id="MobiDB-lite"/>
    </source>
</evidence>